<dbReference type="Pfam" id="PF13519">
    <property type="entry name" value="VWA_2"/>
    <property type="match status" value="1"/>
</dbReference>
<sequence length="217" mass="24638">METSYPLGHQAQQYAVNKVCHSKTGSNHEYNVGLISLANDCEVLITLTPDTGCILSMLHTVQPKCKITFWTIIHIAHLTLKYRQGKNHKLCIIAFVGSPIEDNEKDLVKLAKHLKKEKVKVDIVNFGKVEVNTENVTAFVNTLTGKDGTCSHLVTIQQEFDCTGLPDLLVRLRKSRLLMPCRCPRREQSLARQNQPTLMPAQPWTHLNQPRRRMIMT</sequence>
<dbReference type="OrthoDB" id="1731724at2759"/>
<dbReference type="InterPro" id="IPR036465">
    <property type="entry name" value="vWFA_dom_sf"/>
</dbReference>
<keyword evidence="3" id="KW-1185">Reference proteome</keyword>
<evidence type="ECO:0000259" key="1">
    <source>
        <dbReference type="Pfam" id="PF13519"/>
    </source>
</evidence>
<dbReference type="InterPro" id="IPR002035">
    <property type="entry name" value="VWF_A"/>
</dbReference>
<organism evidence="2 3">
    <name type="scientific">Sciurus vulgaris</name>
    <name type="common">Eurasian red squirrel</name>
    <dbReference type="NCBI Taxonomy" id="55149"/>
    <lineage>
        <taxon>Eukaryota</taxon>
        <taxon>Metazoa</taxon>
        <taxon>Chordata</taxon>
        <taxon>Craniata</taxon>
        <taxon>Vertebrata</taxon>
        <taxon>Euteleostomi</taxon>
        <taxon>Mammalia</taxon>
        <taxon>Eutheria</taxon>
        <taxon>Euarchontoglires</taxon>
        <taxon>Glires</taxon>
        <taxon>Rodentia</taxon>
        <taxon>Sciuromorpha</taxon>
        <taxon>Sciuridae</taxon>
        <taxon>Sciurinae</taxon>
        <taxon>Sciurini</taxon>
        <taxon>Sciurus</taxon>
    </lineage>
</organism>
<dbReference type="GeneTree" id="ENSGT00530000064050"/>
<dbReference type="GO" id="GO:0043161">
    <property type="term" value="P:proteasome-mediated ubiquitin-dependent protein catabolic process"/>
    <property type="evidence" value="ECO:0007669"/>
    <property type="project" value="TreeGrafter"/>
</dbReference>
<evidence type="ECO:0000313" key="3">
    <source>
        <dbReference type="Proteomes" id="UP000694564"/>
    </source>
</evidence>
<dbReference type="GO" id="GO:0031593">
    <property type="term" value="F:polyubiquitin modification-dependent protein binding"/>
    <property type="evidence" value="ECO:0007669"/>
    <property type="project" value="TreeGrafter"/>
</dbReference>
<dbReference type="GO" id="GO:0008540">
    <property type="term" value="C:proteasome regulatory particle, base subcomplex"/>
    <property type="evidence" value="ECO:0007669"/>
    <property type="project" value="TreeGrafter"/>
</dbReference>
<dbReference type="Gene3D" id="3.40.50.410">
    <property type="entry name" value="von Willebrand factor, type A domain"/>
    <property type="match status" value="1"/>
</dbReference>
<dbReference type="GO" id="GO:0005634">
    <property type="term" value="C:nucleus"/>
    <property type="evidence" value="ECO:0007669"/>
    <property type="project" value="TreeGrafter"/>
</dbReference>
<dbReference type="GO" id="GO:0005829">
    <property type="term" value="C:cytosol"/>
    <property type="evidence" value="ECO:0007669"/>
    <property type="project" value="TreeGrafter"/>
</dbReference>
<dbReference type="Proteomes" id="UP000694564">
    <property type="component" value="Unassembled WGS sequence"/>
</dbReference>
<dbReference type="PANTHER" id="PTHR10223:SF0">
    <property type="entry name" value="26S PROTEASOME NON-ATPASE REGULATORY SUBUNIT 4"/>
    <property type="match status" value="1"/>
</dbReference>
<proteinExistence type="predicted"/>
<reference evidence="2" key="1">
    <citation type="submission" date="2025-08" db="UniProtKB">
        <authorList>
            <consortium name="Ensembl"/>
        </authorList>
    </citation>
    <scope>IDENTIFICATION</scope>
</reference>
<dbReference type="FunFam" id="3.40.50.410:FF:000005">
    <property type="entry name" value="26S proteasome non-ATPase regulatory subunit 4"/>
    <property type="match status" value="1"/>
</dbReference>
<dbReference type="AlphaFoldDB" id="A0A8D2CX85"/>
<accession>A0A8D2CX85</accession>
<evidence type="ECO:0000313" key="2">
    <source>
        <dbReference type="Ensembl" id="ENSSVLP00005016061.1"/>
    </source>
</evidence>
<reference evidence="2" key="2">
    <citation type="submission" date="2025-09" db="UniProtKB">
        <authorList>
            <consortium name="Ensembl"/>
        </authorList>
    </citation>
    <scope>IDENTIFICATION</scope>
</reference>
<dbReference type="Ensembl" id="ENSSVLT00005017853.1">
    <property type="protein sequence ID" value="ENSSVLP00005016061.1"/>
    <property type="gene ID" value="ENSSVLG00005012877.1"/>
</dbReference>
<dbReference type="PANTHER" id="PTHR10223">
    <property type="entry name" value="26S PROTEASOME NON-ATPASE REGULATORY SUBUNIT 4"/>
    <property type="match status" value="1"/>
</dbReference>
<name>A0A8D2CX85_SCIVU</name>
<dbReference type="SUPFAM" id="SSF53300">
    <property type="entry name" value="vWA-like"/>
    <property type="match status" value="1"/>
</dbReference>
<dbReference type="InterPro" id="IPR027040">
    <property type="entry name" value="PSMD4"/>
</dbReference>
<protein>
    <recommendedName>
        <fullName evidence="1">VWFA domain-containing protein</fullName>
    </recommendedName>
</protein>
<feature type="domain" description="VWFA" evidence="1">
    <location>
        <begin position="9"/>
        <end position="97"/>
    </location>
</feature>